<dbReference type="FunCoup" id="A0A2K1QSX1">
    <property type="interactions" value="615"/>
</dbReference>
<evidence type="ECO:0000313" key="9">
    <source>
        <dbReference type="EMBL" id="PNS18141.1"/>
    </source>
</evidence>
<dbReference type="InterPro" id="IPR038492">
    <property type="entry name" value="GBBH-like_N_sf"/>
</dbReference>
<dbReference type="Pfam" id="PF02668">
    <property type="entry name" value="TauD"/>
    <property type="match status" value="1"/>
</dbReference>
<dbReference type="Gene3D" id="3.60.130.10">
    <property type="entry name" value="Clavaminate synthase-like"/>
    <property type="match status" value="1"/>
</dbReference>
<keyword evidence="4" id="KW-0223">Dioxygenase</keyword>
<keyword evidence="3" id="KW-0479">Metal-binding</keyword>
<evidence type="ECO:0000256" key="5">
    <source>
        <dbReference type="ARBA" id="ARBA00023002"/>
    </source>
</evidence>
<keyword evidence="5" id="KW-0560">Oxidoreductase</keyword>
<dbReference type="InterPro" id="IPR050411">
    <property type="entry name" value="AlphaKG_dependent_hydroxylases"/>
</dbReference>
<evidence type="ECO:0000259" key="8">
    <source>
        <dbReference type="Pfam" id="PF02668"/>
    </source>
</evidence>
<dbReference type="STRING" id="2082308.A0A2K1QSX1"/>
<dbReference type="Proteomes" id="UP000243797">
    <property type="component" value="Unassembled WGS sequence"/>
</dbReference>
<dbReference type="InterPro" id="IPR003819">
    <property type="entry name" value="TauD/TfdA-like"/>
</dbReference>
<feature type="domain" description="TauD/TfdA-like" evidence="8">
    <location>
        <begin position="280"/>
        <end position="534"/>
    </location>
</feature>
<dbReference type="GO" id="GO:0051213">
    <property type="term" value="F:dioxygenase activity"/>
    <property type="evidence" value="ECO:0007669"/>
    <property type="project" value="UniProtKB-KW"/>
</dbReference>
<comment type="caution">
    <text evidence="9">The sequence shown here is derived from an EMBL/GenBank/DDBJ whole genome shotgun (WGS) entry which is preliminary data.</text>
</comment>
<proteinExistence type="inferred from homology"/>
<dbReference type="CDD" id="cd00250">
    <property type="entry name" value="CAS_like"/>
    <property type="match status" value="1"/>
</dbReference>
<dbReference type="PANTHER" id="PTHR10696:SF25">
    <property type="entry name" value="OXIDOREDUCTASE AIM17-RELATED"/>
    <property type="match status" value="1"/>
</dbReference>
<dbReference type="SUPFAM" id="SSF51197">
    <property type="entry name" value="Clavaminate synthase-like"/>
    <property type="match status" value="1"/>
</dbReference>
<evidence type="ECO:0000256" key="6">
    <source>
        <dbReference type="ARBA" id="ARBA00023004"/>
    </source>
</evidence>
<dbReference type="EMBL" id="NKHZ01000045">
    <property type="protein sequence ID" value="PNS18141.1"/>
    <property type="molecule type" value="Genomic_DNA"/>
</dbReference>
<dbReference type="PANTHER" id="PTHR10696">
    <property type="entry name" value="GAMMA-BUTYROBETAINE HYDROXYLASE-RELATED"/>
    <property type="match status" value="1"/>
</dbReference>
<name>A0A2K1QSX1_9PEZI</name>
<dbReference type="InterPro" id="IPR042098">
    <property type="entry name" value="TauD-like_sf"/>
</dbReference>
<keyword evidence="6" id="KW-0408">Iron</keyword>
<organism evidence="9 10">
    <name type="scientific">Sphaceloma murrayae</name>
    <dbReference type="NCBI Taxonomy" id="2082308"/>
    <lineage>
        <taxon>Eukaryota</taxon>
        <taxon>Fungi</taxon>
        <taxon>Dikarya</taxon>
        <taxon>Ascomycota</taxon>
        <taxon>Pezizomycotina</taxon>
        <taxon>Dothideomycetes</taxon>
        <taxon>Dothideomycetidae</taxon>
        <taxon>Myriangiales</taxon>
        <taxon>Elsinoaceae</taxon>
        <taxon>Sphaceloma</taxon>
    </lineage>
</organism>
<dbReference type="Gene3D" id="3.30.2020.30">
    <property type="match status" value="1"/>
</dbReference>
<gene>
    <name evidence="9" type="ORF">CAC42_3586</name>
</gene>
<reference evidence="9 10" key="1">
    <citation type="submission" date="2017-06" db="EMBL/GenBank/DDBJ databases">
        <title>Draft genome sequence of a variant of Elsinoe murrayae.</title>
        <authorList>
            <person name="Cheng Q."/>
        </authorList>
    </citation>
    <scope>NUCLEOTIDE SEQUENCE [LARGE SCALE GENOMIC DNA]</scope>
    <source>
        <strain evidence="9 10">CQ-2017a</strain>
    </source>
</reference>
<dbReference type="GO" id="GO:0046872">
    <property type="term" value="F:metal ion binding"/>
    <property type="evidence" value="ECO:0007669"/>
    <property type="project" value="UniProtKB-KW"/>
</dbReference>
<dbReference type="AlphaFoldDB" id="A0A2K1QSX1"/>
<evidence type="ECO:0000256" key="4">
    <source>
        <dbReference type="ARBA" id="ARBA00022964"/>
    </source>
</evidence>
<evidence type="ECO:0000256" key="3">
    <source>
        <dbReference type="ARBA" id="ARBA00022723"/>
    </source>
</evidence>
<dbReference type="GO" id="GO:0045329">
    <property type="term" value="P:carnitine biosynthetic process"/>
    <property type="evidence" value="ECO:0007669"/>
    <property type="project" value="TreeGrafter"/>
</dbReference>
<dbReference type="InParanoid" id="A0A2K1QSX1"/>
<evidence type="ECO:0000313" key="10">
    <source>
        <dbReference type="Proteomes" id="UP000243797"/>
    </source>
</evidence>
<comment type="cofactor">
    <cofactor evidence="1">
        <name>Fe(2+)</name>
        <dbReference type="ChEBI" id="CHEBI:29033"/>
    </cofactor>
</comment>
<evidence type="ECO:0000256" key="2">
    <source>
        <dbReference type="ARBA" id="ARBA00008654"/>
    </source>
</evidence>
<evidence type="ECO:0000256" key="1">
    <source>
        <dbReference type="ARBA" id="ARBA00001954"/>
    </source>
</evidence>
<evidence type="ECO:0000256" key="7">
    <source>
        <dbReference type="SAM" id="MobiDB-lite"/>
    </source>
</evidence>
<dbReference type="OrthoDB" id="406634at2759"/>
<protein>
    <recommendedName>
        <fullName evidence="8">TauD/TfdA-like domain-containing protein</fullName>
    </recommendedName>
</protein>
<accession>A0A2K1QSX1</accession>
<dbReference type="GO" id="GO:0005739">
    <property type="term" value="C:mitochondrion"/>
    <property type="evidence" value="ECO:0007669"/>
    <property type="project" value="TreeGrafter"/>
</dbReference>
<comment type="similarity">
    <text evidence="2">Belongs to the gamma-BBH/TMLD family.</text>
</comment>
<keyword evidence="10" id="KW-1185">Reference proteome</keyword>
<feature type="region of interest" description="Disordered" evidence="7">
    <location>
        <begin position="25"/>
        <end position="47"/>
    </location>
</feature>
<sequence>MIIRTRSVRVAKSWLSSVSRRGLSTTSRNAAGEVLQQQQGGEVDTTEVVGPYGTQASFNKLSEQLLEQGADDANVDEVASADSLVRKYAARSPAKYRLRTVSTDSDRGLNEYASAHNMLERNTSPSNGNQAGALPPWPMNTRFAHANFPELATFIRGAGSLSSTRYHSENVRRNAETQFLDPIYLRDMCTCERCVEPSSGQKYFSTTDIPMDITVAGREQISEGRFAFTWNNDVPGYPPDHTTLVSLDDLNYHLFVKEERRSRTLRSWTANVLRERLLEMDYEQYINDLGSYKQVLTSLRDQGMVFIKNVPESEQSVVDIAERIGPLRNTFYGSTWDVKSVPRAENVAYTSRHLGFHMDLLYMQNPPKLQFLHCLRSSAKGGASLFSDSFQAIHEMVKNKDNSWSQLENVQTVFHYNRNGRHYMQSRPFVEFSRSLPQIKDAASLAPFIDNVNWSPPFQGPHTASEVLQRKSRLSAWLAVAKSFNDRIESETNVYERKMSPGECVIFDNRRVLHARTAFDPGDYGKERWLKGCYVDGDAWESELNAHEI</sequence>